<dbReference type="EMBL" id="BSUJ01000001">
    <property type="protein sequence ID" value="GMA21057.1"/>
    <property type="molecule type" value="Genomic_DNA"/>
</dbReference>
<evidence type="ECO:0000256" key="1">
    <source>
        <dbReference type="SAM" id="MobiDB-lite"/>
    </source>
</evidence>
<proteinExistence type="predicted"/>
<name>A0ABQ6HRT8_9MICO</name>
<accession>A0ABQ6HRT8</accession>
<evidence type="ECO:0000313" key="2">
    <source>
        <dbReference type="EMBL" id="GMA21057.1"/>
    </source>
</evidence>
<dbReference type="Proteomes" id="UP001157109">
    <property type="component" value="Unassembled WGS sequence"/>
</dbReference>
<gene>
    <name evidence="2" type="ORF">GCM10025862_30780</name>
</gene>
<reference evidence="3" key="1">
    <citation type="journal article" date="2019" name="Int. J. Syst. Evol. Microbiol.">
        <title>The Global Catalogue of Microorganisms (GCM) 10K type strain sequencing project: providing services to taxonomists for standard genome sequencing and annotation.</title>
        <authorList>
            <consortium name="The Broad Institute Genomics Platform"/>
            <consortium name="The Broad Institute Genome Sequencing Center for Infectious Disease"/>
            <person name="Wu L."/>
            <person name="Ma J."/>
        </authorList>
    </citation>
    <scope>NUCLEOTIDE SEQUENCE [LARGE SCALE GENOMIC DNA]</scope>
    <source>
        <strain evidence="3">NBRC 105830</strain>
    </source>
</reference>
<sequence>MITRIMNVQARARPTLNPGRGEAVSSGSVRAAPTAGGWFEAVVDDMVRSSAEIRGVGVADLVLDERDDHQDDQEGYRKR</sequence>
<comment type="caution">
    <text evidence="2">The sequence shown here is derived from an EMBL/GenBank/DDBJ whole genome shotgun (WGS) entry which is preliminary data.</text>
</comment>
<protein>
    <submittedName>
        <fullName evidence="2">Uncharacterized protein</fullName>
    </submittedName>
</protein>
<keyword evidence="3" id="KW-1185">Reference proteome</keyword>
<evidence type="ECO:0000313" key="3">
    <source>
        <dbReference type="Proteomes" id="UP001157109"/>
    </source>
</evidence>
<organism evidence="2 3">
    <name type="scientific">Arsenicicoccus piscis</name>
    <dbReference type="NCBI Taxonomy" id="673954"/>
    <lineage>
        <taxon>Bacteria</taxon>
        <taxon>Bacillati</taxon>
        <taxon>Actinomycetota</taxon>
        <taxon>Actinomycetes</taxon>
        <taxon>Micrococcales</taxon>
        <taxon>Intrasporangiaceae</taxon>
        <taxon>Arsenicicoccus</taxon>
    </lineage>
</organism>
<feature type="region of interest" description="Disordered" evidence="1">
    <location>
        <begin position="1"/>
        <end position="30"/>
    </location>
</feature>